<feature type="region of interest" description="Disordered" evidence="1">
    <location>
        <begin position="105"/>
        <end position="146"/>
    </location>
</feature>
<evidence type="ECO:0000313" key="3">
    <source>
        <dbReference type="EMBL" id="KAK4207002.1"/>
    </source>
</evidence>
<evidence type="ECO:0000256" key="1">
    <source>
        <dbReference type="SAM" id="MobiDB-lite"/>
    </source>
</evidence>
<accession>A0AAN6XYT6</accession>
<comment type="caution">
    <text evidence="3">The sequence shown here is derived from an EMBL/GenBank/DDBJ whole genome shotgun (WGS) entry which is preliminary data.</text>
</comment>
<reference evidence="3" key="1">
    <citation type="journal article" date="2023" name="Mol. Phylogenet. Evol.">
        <title>Genome-scale phylogeny and comparative genomics of the fungal order Sordariales.</title>
        <authorList>
            <person name="Hensen N."/>
            <person name="Bonometti L."/>
            <person name="Westerberg I."/>
            <person name="Brannstrom I.O."/>
            <person name="Guillou S."/>
            <person name="Cros-Aarteil S."/>
            <person name="Calhoun S."/>
            <person name="Haridas S."/>
            <person name="Kuo A."/>
            <person name="Mondo S."/>
            <person name="Pangilinan J."/>
            <person name="Riley R."/>
            <person name="LaButti K."/>
            <person name="Andreopoulos B."/>
            <person name="Lipzen A."/>
            <person name="Chen C."/>
            <person name="Yan M."/>
            <person name="Daum C."/>
            <person name="Ng V."/>
            <person name="Clum A."/>
            <person name="Steindorff A."/>
            <person name="Ohm R.A."/>
            <person name="Martin F."/>
            <person name="Silar P."/>
            <person name="Natvig D.O."/>
            <person name="Lalanne C."/>
            <person name="Gautier V."/>
            <person name="Ament-Velasquez S.L."/>
            <person name="Kruys A."/>
            <person name="Hutchinson M.I."/>
            <person name="Powell A.J."/>
            <person name="Barry K."/>
            <person name="Miller A.N."/>
            <person name="Grigoriev I.V."/>
            <person name="Debuchy R."/>
            <person name="Gladieux P."/>
            <person name="Hiltunen Thoren M."/>
            <person name="Johannesson H."/>
        </authorList>
    </citation>
    <scope>NUCLEOTIDE SEQUENCE</scope>
    <source>
        <strain evidence="3">PSN293</strain>
    </source>
</reference>
<sequence length="224" mass="24651">MHLPSGIIPILSLSIAALLPGLSTAHVVPAINNNHGELSQDSQPVLSPSHCEAILGIQPRGDDKVKACKEACPTLAHAFHKKGTKGYKEWVKGCKLGCQVGKWPAGWRPTPPEEPPVKRRDDSDPLQDVDSTSTLGSGPHKQPNTPSFDDYDKCVETCYGFVTDIYCKEYPWVLNGRICVDTCRSMCDEACADESDDSKILPYSWPLMVPEDWETVSTIVRMID</sequence>
<organism evidence="3 4">
    <name type="scientific">Rhypophila decipiens</name>
    <dbReference type="NCBI Taxonomy" id="261697"/>
    <lineage>
        <taxon>Eukaryota</taxon>
        <taxon>Fungi</taxon>
        <taxon>Dikarya</taxon>
        <taxon>Ascomycota</taxon>
        <taxon>Pezizomycotina</taxon>
        <taxon>Sordariomycetes</taxon>
        <taxon>Sordariomycetidae</taxon>
        <taxon>Sordariales</taxon>
        <taxon>Naviculisporaceae</taxon>
        <taxon>Rhypophila</taxon>
    </lineage>
</organism>
<dbReference type="EMBL" id="MU858329">
    <property type="protein sequence ID" value="KAK4207002.1"/>
    <property type="molecule type" value="Genomic_DNA"/>
</dbReference>
<keyword evidence="2" id="KW-0732">Signal</keyword>
<feature type="compositionally biased region" description="Polar residues" evidence="1">
    <location>
        <begin position="129"/>
        <end position="146"/>
    </location>
</feature>
<dbReference type="Proteomes" id="UP001301769">
    <property type="component" value="Unassembled WGS sequence"/>
</dbReference>
<proteinExistence type="predicted"/>
<evidence type="ECO:0000256" key="2">
    <source>
        <dbReference type="SAM" id="SignalP"/>
    </source>
</evidence>
<evidence type="ECO:0000313" key="4">
    <source>
        <dbReference type="Proteomes" id="UP001301769"/>
    </source>
</evidence>
<gene>
    <name evidence="3" type="ORF">QBC37DRAFT_104945</name>
</gene>
<reference evidence="3" key="2">
    <citation type="submission" date="2023-05" db="EMBL/GenBank/DDBJ databases">
        <authorList>
            <consortium name="Lawrence Berkeley National Laboratory"/>
            <person name="Steindorff A."/>
            <person name="Hensen N."/>
            <person name="Bonometti L."/>
            <person name="Westerberg I."/>
            <person name="Brannstrom I.O."/>
            <person name="Guillou S."/>
            <person name="Cros-Aarteil S."/>
            <person name="Calhoun S."/>
            <person name="Haridas S."/>
            <person name="Kuo A."/>
            <person name="Mondo S."/>
            <person name="Pangilinan J."/>
            <person name="Riley R."/>
            <person name="Labutti K."/>
            <person name="Andreopoulos B."/>
            <person name="Lipzen A."/>
            <person name="Chen C."/>
            <person name="Yanf M."/>
            <person name="Daum C."/>
            <person name="Ng V."/>
            <person name="Clum A."/>
            <person name="Ohm R."/>
            <person name="Martin F."/>
            <person name="Silar P."/>
            <person name="Natvig D."/>
            <person name="Lalanne C."/>
            <person name="Gautier V."/>
            <person name="Ament-Velasquez S.L."/>
            <person name="Kruys A."/>
            <person name="Hutchinson M.I."/>
            <person name="Powell A.J."/>
            <person name="Barry K."/>
            <person name="Miller A.N."/>
            <person name="Grigoriev I.V."/>
            <person name="Debuchy R."/>
            <person name="Gladieux P."/>
            <person name="Thoren M.H."/>
            <person name="Johannesson H."/>
        </authorList>
    </citation>
    <scope>NUCLEOTIDE SEQUENCE</scope>
    <source>
        <strain evidence="3">PSN293</strain>
    </source>
</reference>
<keyword evidence="4" id="KW-1185">Reference proteome</keyword>
<name>A0AAN6XYT6_9PEZI</name>
<dbReference type="AlphaFoldDB" id="A0AAN6XYT6"/>
<feature type="signal peptide" evidence="2">
    <location>
        <begin position="1"/>
        <end position="25"/>
    </location>
</feature>
<feature type="chain" id="PRO_5042951762" evidence="2">
    <location>
        <begin position="26"/>
        <end position="224"/>
    </location>
</feature>
<protein>
    <submittedName>
        <fullName evidence="3">Uncharacterized protein</fullName>
    </submittedName>
</protein>